<dbReference type="Pfam" id="PF00582">
    <property type="entry name" value="Usp"/>
    <property type="match status" value="1"/>
</dbReference>
<reference evidence="2" key="1">
    <citation type="submission" date="2021-01" db="EMBL/GenBank/DDBJ databases">
        <authorList>
            <person name="Lovell J.T."/>
            <person name="Bentley N."/>
            <person name="Bhattarai G."/>
            <person name="Jenkins J.W."/>
            <person name="Sreedasyam A."/>
            <person name="Alarcon Y."/>
            <person name="Bock C."/>
            <person name="Boston L."/>
            <person name="Carlson J."/>
            <person name="Cervantes K."/>
            <person name="Clermont K."/>
            <person name="Krom N."/>
            <person name="Kubenka K."/>
            <person name="Mamidi S."/>
            <person name="Mattison C."/>
            <person name="Monteros M."/>
            <person name="Pisani C."/>
            <person name="Plott C."/>
            <person name="Rajasekar S."/>
            <person name="Rhein H.S."/>
            <person name="Rohla C."/>
            <person name="Song M."/>
            <person name="Hilaire R.S."/>
            <person name="Shu S."/>
            <person name="Wells L."/>
            <person name="Wang X."/>
            <person name="Webber J."/>
            <person name="Heerema R.J."/>
            <person name="Klein P."/>
            <person name="Conner P."/>
            <person name="Grauke L."/>
            <person name="Grimwood J."/>
            <person name="Schmutz J."/>
            <person name="Randall J.J."/>
        </authorList>
    </citation>
    <scope>NUCLEOTIDE SEQUENCE</scope>
    <source>
        <tissue evidence="2">Leaf</tissue>
    </source>
</reference>
<evidence type="ECO:0000313" key="3">
    <source>
        <dbReference type="Proteomes" id="UP000811246"/>
    </source>
</evidence>
<organism evidence="2 3">
    <name type="scientific">Carya illinoinensis</name>
    <name type="common">Pecan</name>
    <dbReference type="NCBI Taxonomy" id="32201"/>
    <lineage>
        <taxon>Eukaryota</taxon>
        <taxon>Viridiplantae</taxon>
        <taxon>Streptophyta</taxon>
        <taxon>Embryophyta</taxon>
        <taxon>Tracheophyta</taxon>
        <taxon>Spermatophyta</taxon>
        <taxon>Magnoliopsida</taxon>
        <taxon>eudicotyledons</taxon>
        <taxon>Gunneridae</taxon>
        <taxon>Pentapetalae</taxon>
        <taxon>rosids</taxon>
        <taxon>fabids</taxon>
        <taxon>Fagales</taxon>
        <taxon>Juglandaceae</taxon>
        <taxon>Carya</taxon>
    </lineage>
</organism>
<dbReference type="PANTHER" id="PTHR47382:SF1">
    <property type="entry name" value="USPA DOMAIN-CONTAINING PROTEIN"/>
    <property type="match status" value="1"/>
</dbReference>
<proteinExistence type="predicted"/>
<protein>
    <recommendedName>
        <fullName evidence="1">UspA domain-containing protein</fullName>
    </recommendedName>
</protein>
<comment type="caution">
    <text evidence="2">The sequence shown here is derived from an EMBL/GenBank/DDBJ whole genome shotgun (WGS) entry which is preliminary data.</text>
</comment>
<dbReference type="CDD" id="cd01989">
    <property type="entry name" value="USP_STK_Ubox_N"/>
    <property type="match status" value="1"/>
</dbReference>
<evidence type="ECO:0000313" key="2">
    <source>
        <dbReference type="EMBL" id="KAG6686464.1"/>
    </source>
</evidence>
<dbReference type="Proteomes" id="UP000811246">
    <property type="component" value="Chromosome 11"/>
</dbReference>
<dbReference type="AlphaFoldDB" id="A0A922DL91"/>
<dbReference type="InterPro" id="IPR006016">
    <property type="entry name" value="UspA"/>
</dbReference>
<dbReference type="PANTHER" id="PTHR47382">
    <property type="entry name" value="U-BOX DOMAIN-CONTAINING PROTEIN 52-LIKE"/>
    <property type="match status" value="1"/>
</dbReference>
<feature type="domain" description="UspA" evidence="1">
    <location>
        <begin position="51"/>
        <end position="173"/>
    </location>
</feature>
<evidence type="ECO:0000259" key="1">
    <source>
        <dbReference type="Pfam" id="PF00582"/>
    </source>
</evidence>
<name>A0A922DL91_CARIL</name>
<sequence>MEEANHGNTAEDMEIQYCSSRIMSPEIVEIVEDSKSIASNNRDGGIRDVYVAVGKDDLDVLKWVLDHAVPPGARVFLVHVFPAITYIPTPVGRLSRSQLSAEQVKVYINEEHNRRRNLLQKYIRLCNEAKVTVETMLLESNATAKAILELIPILNITNLVMGAKRSPHCSRRLGKKMAKGEFVKKNAPEFCEVSIIHEGKKVVESQEIEEPACSTDLASSPGRAENNTHQSDWNFFECVCFSGKHLNRKSKP</sequence>
<accession>A0A922DL91</accession>
<gene>
    <name evidence="2" type="ORF">I3842_11G021500</name>
</gene>
<dbReference type="EMBL" id="CM031835">
    <property type="protein sequence ID" value="KAG6686464.1"/>
    <property type="molecule type" value="Genomic_DNA"/>
</dbReference>